<sequence length="91" mass="10183">MTESESWVGIDTHTCTGDDAEVTFTSQTGSTDYKKNWSQYVDLILIISARSTRSSAQDNMFCKLNNKTSAYWTHSLYMSSTVANGYVYSSP</sequence>
<protein>
    <submittedName>
        <fullName evidence="1">Uncharacterized protein</fullName>
    </submittedName>
</protein>
<accession>A0A382VT27</accession>
<gene>
    <name evidence="1" type="ORF">METZ01_LOCUS402477</name>
</gene>
<organism evidence="1">
    <name type="scientific">marine metagenome</name>
    <dbReference type="NCBI Taxonomy" id="408172"/>
    <lineage>
        <taxon>unclassified sequences</taxon>
        <taxon>metagenomes</taxon>
        <taxon>ecological metagenomes</taxon>
    </lineage>
</organism>
<dbReference type="AlphaFoldDB" id="A0A382VT27"/>
<evidence type="ECO:0000313" key="1">
    <source>
        <dbReference type="EMBL" id="SVD49623.1"/>
    </source>
</evidence>
<feature type="non-terminal residue" evidence="1">
    <location>
        <position position="91"/>
    </location>
</feature>
<name>A0A382VT27_9ZZZZ</name>
<reference evidence="1" key="1">
    <citation type="submission" date="2018-05" db="EMBL/GenBank/DDBJ databases">
        <authorList>
            <person name="Lanie J.A."/>
            <person name="Ng W.-L."/>
            <person name="Kazmierczak K.M."/>
            <person name="Andrzejewski T.M."/>
            <person name="Davidsen T.M."/>
            <person name="Wayne K.J."/>
            <person name="Tettelin H."/>
            <person name="Glass J.I."/>
            <person name="Rusch D."/>
            <person name="Podicherti R."/>
            <person name="Tsui H.-C.T."/>
            <person name="Winkler M.E."/>
        </authorList>
    </citation>
    <scope>NUCLEOTIDE SEQUENCE</scope>
</reference>
<proteinExistence type="predicted"/>
<dbReference type="EMBL" id="UINC01154373">
    <property type="protein sequence ID" value="SVD49623.1"/>
    <property type="molecule type" value="Genomic_DNA"/>
</dbReference>